<dbReference type="Gene3D" id="1.10.340.30">
    <property type="entry name" value="Hypothetical protein, domain 2"/>
    <property type="match status" value="1"/>
</dbReference>
<dbReference type="EC" id="4.2.99.18" evidence="12"/>
<keyword evidence="3 12" id="KW-0479">Metal-binding</keyword>
<dbReference type="EMBL" id="DVMJ01000036">
    <property type="protein sequence ID" value="HIU13291.1"/>
    <property type="molecule type" value="Genomic_DNA"/>
</dbReference>
<evidence type="ECO:0000259" key="13">
    <source>
        <dbReference type="SMART" id="SM00478"/>
    </source>
</evidence>
<evidence type="ECO:0000256" key="4">
    <source>
        <dbReference type="ARBA" id="ARBA00022763"/>
    </source>
</evidence>
<evidence type="ECO:0000313" key="15">
    <source>
        <dbReference type="Proteomes" id="UP000824175"/>
    </source>
</evidence>
<feature type="binding site" evidence="12">
    <location>
        <position position="196"/>
    </location>
    <ligand>
        <name>[4Fe-4S] cluster</name>
        <dbReference type="ChEBI" id="CHEBI:49883"/>
    </ligand>
</feature>
<dbReference type="GO" id="GO:0019104">
    <property type="term" value="F:DNA N-glycosylase activity"/>
    <property type="evidence" value="ECO:0007669"/>
    <property type="project" value="UniProtKB-UniRule"/>
</dbReference>
<comment type="catalytic activity">
    <reaction evidence="12">
        <text>2'-deoxyribonucleotide-(2'-deoxyribose 5'-phosphate)-2'-deoxyribonucleotide-DNA = a 3'-end 2'-deoxyribonucleotide-(2,3-dehydro-2,3-deoxyribose 5'-phosphate)-DNA + a 5'-end 5'-phospho-2'-deoxyribonucleoside-DNA + H(+)</text>
        <dbReference type="Rhea" id="RHEA:66592"/>
        <dbReference type="Rhea" id="RHEA-COMP:13180"/>
        <dbReference type="Rhea" id="RHEA-COMP:16897"/>
        <dbReference type="Rhea" id="RHEA-COMP:17067"/>
        <dbReference type="ChEBI" id="CHEBI:15378"/>
        <dbReference type="ChEBI" id="CHEBI:136412"/>
        <dbReference type="ChEBI" id="CHEBI:157695"/>
        <dbReference type="ChEBI" id="CHEBI:167181"/>
        <dbReference type="EC" id="4.2.99.18"/>
    </reaction>
</comment>
<dbReference type="InterPro" id="IPR011257">
    <property type="entry name" value="DNA_glycosylase"/>
</dbReference>
<proteinExistence type="inferred from homology"/>
<dbReference type="FunFam" id="1.10.1670.10:FF:000001">
    <property type="entry name" value="Endonuclease III"/>
    <property type="match status" value="1"/>
</dbReference>
<keyword evidence="11 12" id="KW-0326">Glycosidase</keyword>
<dbReference type="GO" id="GO:0051539">
    <property type="term" value="F:4 iron, 4 sulfur cluster binding"/>
    <property type="evidence" value="ECO:0007669"/>
    <property type="project" value="UniProtKB-UniRule"/>
</dbReference>
<evidence type="ECO:0000256" key="11">
    <source>
        <dbReference type="ARBA" id="ARBA00023295"/>
    </source>
</evidence>
<evidence type="ECO:0000256" key="9">
    <source>
        <dbReference type="ARBA" id="ARBA00023204"/>
    </source>
</evidence>
<comment type="cofactor">
    <cofactor evidence="12">
        <name>[4Fe-4S] cluster</name>
        <dbReference type="ChEBI" id="CHEBI:49883"/>
    </cofactor>
    <text evidence="12">Binds 1 [4Fe-4S] cluster.</text>
</comment>
<reference evidence="14" key="2">
    <citation type="journal article" date="2021" name="PeerJ">
        <title>Extensive microbial diversity within the chicken gut microbiome revealed by metagenomics and culture.</title>
        <authorList>
            <person name="Gilroy R."/>
            <person name="Ravi A."/>
            <person name="Getino M."/>
            <person name="Pursley I."/>
            <person name="Horton D.L."/>
            <person name="Alikhan N.F."/>
            <person name="Baker D."/>
            <person name="Gharbi K."/>
            <person name="Hall N."/>
            <person name="Watson M."/>
            <person name="Adriaenssens E.M."/>
            <person name="Foster-Nyarko E."/>
            <person name="Jarju S."/>
            <person name="Secka A."/>
            <person name="Antonio M."/>
            <person name="Oren A."/>
            <person name="Chaudhuri R.R."/>
            <person name="La Ragione R."/>
            <person name="Hildebrand F."/>
            <person name="Pallen M.J."/>
        </authorList>
    </citation>
    <scope>NUCLEOTIDE SEQUENCE</scope>
    <source>
        <strain evidence="14">CHK195-11698</strain>
    </source>
</reference>
<keyword evidence="2 12" id="KW-0004">4Fe-4S</keyword>
<dbReference type="InterPro" id="IPR000445">
    <property type="entry name" value="HhH_motif"/>
</dbReference>
<keyword evidence="14" id="KW-0255">Endonuclease</keyword>
<feature type="binding site" evidence="12">
    <location>
        <position position="189"/>
    </location>
    <ligand>
        <name>[4Fe-4S] cluster</name>
        <dbReference type="ChEBI" id="CHEBI:49883"/>
    </ligand>
</feature>
<feature type="domain" description="HhH-GPD" evidence="13">
    <location>
        <begin position="39"/>
        <end position="187"/>
    </location>
</feature>
<dbReference type="Pfam" id="PF00633">
    <property type="entry name" value="HHH"/>
    <property type="match status" value="1"/>
</dbReference>
<accession>A0A9D1HND3</accession>
<comment type="caution">
    <text evidence="14">The sequence shown here is derived from an EMBL/GenBank/DDBJ whole genome shotgun (WGS) entry which is preliminary data.</text>
</comment>
<dbReference type="Proteomes" id="UP000824175">
    <property type="component" value="Unassembled WGS sequence"/>
</dbReference>
<dbReference type="NCBIfam" id="TIGR01083">
    <property type="entry name" value="nth"/>
    <property type="match status" value="1"/>
</dbReference>
<evidence type="ECO:0000256" key="7">
    <source>
        <dbReference type="ARBA" id="ARBA00023014"/>
    </source>
</evidence>
<keyword evidence="5 12" id="KW-0378">Hydrolase</keyword>
<gene>
    <name evidence="12 14" type="primary">nth</name>
    <name evidence="14" type="ORF">IAD15_04400</name>
</gene>
<evidence type="ECO:0000256" key="5">
    <source>
        <dbReference type="ARBA" id="ARBA00022801"/>
    </source>
</evidence>
<dbReference type="AlphaFoldDB" id="A0A9D1HND3"/>
<dbReference type="Gene3D" id="1.10.1670.10">
    <property type="entry name" value="Helix-hairpin-Helix base-excision DNA repair enzymes (C-terminal)"/>
    <property type="match status" value="1"/>
</dbReference>
<sequence length="218" mass="24694">MKKAERVARVLEAVDTLFPDAECELIHHNAFELLIAVVLSAQTTDKSVNQVTPVLFQKYPTPEALANASLEELEQSLKRIGLYRNKAKNVKCLSQELVERFDGQVPQTREELTSLPGVGRKTANVVLSDAFGVPALAVDTHVERVSKRLKLAKKEDSVLDVERKLCREIPRTRWTRTHHQLIFFGRYFCKATAPSCADCPLFDICTEPLRLKRRPIEV</sequence>
<dbReference type="InterPro" id="IPR023170">
    <property type="entry name" value="HhH_base_excis_C"/>
</dbReference>
<dbReference type="PIRSF" id="PIRSF001435">
    <property type="entry name" value="Nth"/>
    <property type="match status" value="1"/>
</dbReference>
<keyword evidence="10 12" id="KW-0456">Lyase</keyword>
<dbReference type="InterPro" id="IPR003265">
    <property type="entry name" value="HhH-GPD_domain"/>
</dbReference>
<evidence type="ECO:0000256" key="2">
    <source>
        <dbReference type="ARBA" id="ARBA00022485"/>
    </source>
</evidence>
<dbReference type="SUPFAM" id="SSF48150">
    <property type="entry name" value="DNA-glycosylase"/>
    <property type="match status" value="1"/>
</dbReference>
<comment type="similarity">
    <text evidence="1 12">Belongs to the Nth/MutY family.</text>
</comment>
<dbReference type="Pfam" id="PF00730">
    <property type="entry name" value="HhH-GPD"/>
    <property type="match status" value="1"/>
</dbReference>
<evidence type="ECO:0000313" key="14">
    <source>
        <dbReference type="EMBL" id="HIU13291.1"/>
    </source>
</evidence>
<evidence type="ECO:0000256" key="3">
    <source>
        <dbReference type="ARBA" id="ARBA00022723"/>
    </source>
</evidence>
<dbReference type="GO" id="GO:0003677">
    <property type="term" value="F:DNA binding"/>
    <property type="evidence" value="ECO:0007669"/>
    <property type="project" value="UniProtKB-UniRule"/>
</dbReference>
<dbReference type="InterPro" id="IPR004036">
    <property type="entry name" value="Endonuclease-III-like_CS2"/>
</dbReference>
<feature type="binding site" evidence="12">
    <location>
        <position position="205"/>
    </location>
    <ligand>
        <name>[4Fe-4S] cluster</name>
        <dbReference type="ChEBI" id="CHEBI:49883"/>
    </ligand>
</feature>
<dbReference type="PROSITE" id="PS01155">
    <property type="entry name" value="ENDONUCLEASE_III_2"/>
    <property type="match status" value="1"/>
</dbReference>
<dbReference type="HAMAP" id="MF_00942">
    <property type="entry name" value="Nth"/>
    <property type="match status" value="1"/>
</dbReference>
<comment type="function">
    <text evidence="12">DNA repair enzyme that has both DNA N-glycosylase activity and AP-lyase activity. The DNA N-glycosylase activity releases various damaged pyrimidines from DNA by cleaving the N-glycosidic bond, leaving an AP (apurinic/apyrimidinic) site. The AP-lyase activity cleaves the phosphodiester bond 3' to the AP site by a beta-elimination, leaving a 3'-terminal unsaturated sugar and a product with a terminal 5'-phosphate.</text>
</comment>
<keyword evidence="6 12" id="KW-0408">Iron</keyword>
<keyword evidence="14" id="KW-0540">Nuclease</keyword>
<evidence type="ECO:0000256" key="1">
    <source>
        <dbReference type="ARBA" id="ARBA00008343"/>
    </source>
</evidence>
<keyword evidence="9 12" id="KW-0234">DNA repair</keyword>
<keyword evidence="7 12" id="KW-0411">Iron-sulfur</keyword>
<keyword evidence="8 12" id="KW-0238">DNA-binding</keyword>
<dbReference type="InterPro" id="IPR005759">
    <property type="entry name" value="Nth"/>
</dbReference>
<name>A0A9D1HND3_9FIRM</name>
<protein>
    <recommendedName>
        <fullName evidence="12">Endonuclease III</fullName>
        <ecNumber evidence="12">4.2.99.18</ecNumber>
    </recommendedName>
    <alternativeName>
        <fullName evidence="12">DNA-(apurinic or apyrimidinic site) lyase</fullName>
    </alternativeName>
</protein>
<dbReference type="GO" id="GO:0046872">
    <property type="term" value="F:metal ion binding"/>
    <property type="evidence" value="ECO:0007669"/>
    <property type="project" value="UniProtKB-KW"/>
</dbReference>
<dbReference type="SMART" id="SM00478">
    <property type="entry name" value="ENDO3c"/>
    <property type="match status" value="1"/>
</dbReference>
<evidence type="ECO:0000256" key="12">
    <source>
        <dbReference type="HAMAP-Rule" id="MF_00942"/>
    </source>
</evidence>
<dbReference type="GO" id="GO:0140078">
    <property type="term" value="F:class I DNA-(apurinic or apyrimidinic site) endonuclease activity"/>
    <property type="evidence" value="ECO:0007669"/>
    <property type="project" value="UniProtKB-EC"/>
</dbReference>
<dbReference type="CDD" id="cd00056">
    <property type="entry name" value="ENDO3c"/>
    <property type="match status" value="1"/>
</dbReference>
<dbReference type="PANTHER" id="PTHR10359:SF18">
    <property type="entry name" value="ENDONUCLEASE III"/>
    <property type="match status" value="1"/>
</dbReference>
<dbReference type="GO" id="GO:0006285">
    <property type="term" value="P:base-excision repair, AP site formation"/>
    <property type="evidence" value="ECO:0007669"/>
    <property type="project" value="TreeGrafter"/>
</dbReference>
<evidence type="ECO:0000256" key="8">
    <source>
        <dbReference type="ARBA" id="ARBA00023125"/>
    </source>
</evidence>
<feature type="binding site" evidence="12">
    <location>
        <position position="199"/>
    </location>
    <ligand>
        <name>[4Fe-4S] cluster</name>
        <dbReference type="ChEBI" id="CHEBI:49883"/>
    </ligand>
</feature>
<reference evidence="14" key="1">
    <citation type="submission" date="2020-10" db="EMBL/GenBank/DDBJ databases">
        <authorList>
            <person name="Gilroy R."/>
        </authorList>
    </citation>
    <scope>NUCLEOTIDE SEQUENCE</scope>
    <source>
        <strain evidence="14">CHK195-11698</strain>
    </source>
</reference>
<evidence type="ECO:0000256" key="6">
    <source>
        <dbReference type="ARBA" id="ARBA00023004"/>
    </source>
</evidence>
<dbReference type="FunFam" id="1.10.340.30:FF:000001">
    <property type="entry name" value="Endonuclease III"/>
    <property type="match status" value="1"/>
</dbReference>
<organism evidence="14 15">
    <name type="scientific">Candidatus Fimiplasma intestinipullorum</name>
    <dbReference type="NCBI Taxonomy" id="2840825"/>
    <lineage>
        <taxon>Bacteria</taxon>
        <taxon>Bacillati</taxon>
        <taxon>Bacillota</taxon>
        <taxon>Clostridia</taxon>
        <taxon>Eubacteriales</taxon>
        <taxon>Candidatus Fimiplasma</taxon>
    </lineage>
</organism>
<dbReference type="PANTHER" id="PTHR10359">
    <property type="entry name" value="A/G-SPECIFIC ADENINE GLYCOSYLASE/ENDONUCLEASE III"/>
    <property type="match status" value="1"/>
</dbReference>
<keyword evidence="4 12" id="KW-0227">DNA damage</keyword>
<evidence type="ECO:0000256" key="10">
    <source>
        <dbReference type="ARBA" id="ARBA00023239"/>
    </source>
</evidence>